<dbReference type="RefSeq" id="WP_311547789.1">
    <property type="nucleotide sequence ID" value="NZ_JAVREK010000044.1"/>
</dbReference>
<dbReference type="SMART" id="SM01134">
    <property type="entry name" value="DeoRC"/>
    <property type="match status" value="1"/>
</dbReference>
<dbReference type="InterPro" id="IPR014036">
    <property type="entry name" value="DeoR-like_C"/>
</dbReference>
<evidence type="ECO:0000313" key="4">
    <source>
        <dbReference type="EMBL" id="MDT0305274.1"/>
    </source>
</evidence>
<dbReference type="PANTHER" id="PTHR30363">
    <property type="entry name" value="HTH-TYPE TRANSCRIPTIONAL REGULATOR SRLR-RELATED"/>
    <property type="match status" value="1"/>
</dbReference>
<comment type="caution">
    <text evidence="4">The sequence shown here is derived from an EMBL/GenBank/DDBJ whole genome shotgun (WGS) entry which is preliminary data.</text>
</comment>
<dbReference type="SUPFAM" id="SSF100950">
    <property type="entry name" value="NagB/RpiA/CoA transferase-like"/>
    <property type="match status" value="1"/>
</dbReference>
<dbReference type="EMBL" id="JAVREK010000044">
    <property type="protein sequence ID" value="MDT0305274.1"/>
    <property type="molecule type" value="Genomic_DNA"/>
</dbReference>
<proteinExistence type="predicted"/>
<sequence>MPGQTDVAAGGGGGGGPDGAATRPADPAGPAAAPGDRIAAAALAELPREGSILLDAGPLSERLARSLPPACGLNVITNSMSVAMHLMTREDVTVLLIGGRIHADAGATVGGPGATGLEGLRVDVAFITPDGISPQRGLTARVPVESAAKRMMVQAAGRVVVLAPRTVVGYVGLARFAALADVDRLITDASCDTPAGRRIMVGVQDATRV</sequence>
<protein>
    <submittedName>
        <fullName evidence="4">DeoR family transcriptional regulator</fullName>
    </submittedName>
</protein>
<feature type="compositionally biased region" description="Gly residues" evidence="2">
    <location>
        <begin position="9"/>
        <end position="18"/>
    </location>
</feature>
<accession>A0ABU2L135</accession>
<feature type="region of interest" description="Disordered" evidence="2">
    <location>
        <begin position="1"/>
        <end position="34"/>
    </location>
</feature>
<dbReference type="InterPro" id="IPR050313">
    <property type="entry name" value="Carb_Metab_HTH_regulators"/>
</dbReference>
<dbReference type="Proteomes" id="UP001183226">
    <property type="component" value="Unassembled WGS sequence"/>
</dbReference>
<feature type="domain" description="DeoR-like transcriptional repressor C-terminal sensor" evidence="3">
    <location>
        <begin position="37"/>
        <end position="188"/>
    </location>
</feature>
<organism evidence="4 5">
    <name type="scientific">Streptomonospora wellingtoniae</name>
    <dbReference type="NCBI Taxonomy" id="3075544"/>
    <lineage>
        <taxon>Bacteria</taxon>
        <taxon>Bacillati</taxon>
        <taxon>Actinomycetota</taxon>
        <taxon>Actinomycetes</taxon>
        <taxon>Streptosporangiales</taxon>
        <taxon>Nocardiopsidaceae</taxon>
        <taxon>Streptomonospora</taxon>
    </lineage>
</organism>
<dbReference type="InterPro" id="IPR037171">
    <property type="entry name" value="NagB/RpiA_transferase-like"/>
</dbReference>
<evidence type="ECO:0000256" key="2">
    <source>
        <dbReference type="SAM" id="MobiDB-lite"/>
    </source>
</evidence>
<name>A0ABU2L135_9ACTN</name>
<evidence type="ECO:0000259" key="3">
    <source>
        <dbReference type="Pfam" id="PF00455"/>
    </source>
</evidence>
<keyword evidence="5" id="KW-1185">Reference proteome</keyword>
<reference evidence="5" key="1">
    <citation type="submission" date="2023-07" db="EMBL/GenBank/DDBJ databases">
        <title>30 novel species of actinomycetes from the DSMZ collection.</title>
        <authorList>
            <person name="Nouioui I."/>
        </authorList>
    </citation>
    <scope>NUCLEOTIDE SEQUENCE [LARGE SCALE GENOMIC DNA]</scope>
    <source>
        <strain evidence="5">DSM 45055</strain>
    </source>
</reference>
<dbReference type="PANTHER" id="PTHR30363:SF4">
    <property type="entry name" value="GLYCEROL-3-PHOSPHATE REGULON REPRESSOR"/>
    <property type="match status" value="1"/>
</dbReference>
<dbReference type="Pfam" id="PF00455">
    <property type="entry name" value="DeoRC"/>
    <property type="match status" value="1"/>
</dbReference>
<feature type="compositionally biased region" description="Low complexity" evidence="2">
    <location>
        <begin position="19"/>
        <end position="34"/>
    </location>
</feature>
<evidence type="ECO:0000313" key="5">
    <source>
        <dbReference type="Proteomes" id="UP001183226"/>
    </source>
</evidence>
<gene>
    <name evidence="4" type="ORF">RM446_24380</name>
</gene>
<keyword evidence="1" id="KW-0678">Repressor</keyword>
<evidence type="ECO:0000256" key="1">
    <source>
        <dbReference type="ARBA" id="ARBA00022491"/>
    </source>
</evidence>